<evidence type="ECO:0000259" key="7">
    <source>
        <dbReference type="Pfam" id="PF08543"/>
    </source>
</evidence>
<evidence type="ECO:0000256" key="4">
    <source>
        <dbReference type="ARBA" id="ARBA00022741"/>
    </source>
</evidence>
<name>A0A1E3QZL7_9ASCO</name>
<feature type="domain" description="Pyridoxamine kinase/Phosphomethylpyrimidine kinase" evidence="7">
    <location>
        <begin position="78"/>
        <end position="254"/>
    </location>
</feature>
<dbReference type="GeneID" id="30145562"/>
<dbReference type="OrthoDB" id="2104723at2759"/>
<dbReference type="CDD" id="cd01173">
    <property type="entry name" value="pyridoxal_pyridoxamine_kinase"/>
    <property type="match status" value="1"/>
</dbReference>
<proteinExistence type="inferred from homology"/>
<dbReference type="InterPro" id="IPR004625">
    <property type="entry name" value="PyrdxlKinase"/>
</dbReference>
<dbReference type="EMBL" id="KV454426">
    <property type="protein sequence ID" value="ODQ83061.1"/>
    <property type="molecule type" value="Genomic_DNA"/>
</dbReference>
<organism evidence="8 9">
    <name type="scientific">Babjeviella inositovora NRRL Y-12698</name>
    <dbReference type="NCBI Taxonomy" id="984486"/>
    <lineage>
        <taxon>Eukaryota</taxon>
        <taxon>Fungi</taxon>
        <taxon>Dikarya</taxon>
        <taxon>Ascomycota</taxon>
        <taxon>Saccharomycotina</taxon>
        <taxon>Pichiomycetes</taxon>
        <taxon>Serinales incertae sedis</taxon>
        <taxon>Babjeviella</taxon>
    </lineage>
</organism>
<dbReference type="RefSeq" id="XP_018988389.1">
    <property type="nucleotide sequence ID" value="XM_019127709.1"/>
</dbReference>
<dbReference type="Pfam" id="PF08543">
    <property type="entry name" value="Phos_pyr_kin"/>
    <property type="match status" value="1"/>
</dbReference>
<dbReference type="InterPro" id="IPR029056">
    <property type="entry name" value="Ribokinase-like"/>
</dbReference>
<dbReference type="GO" id="GO:0008478">
    <property type="term" value="F:pyridoxal kinase activity"/>
    <property type="evidence" value="ECO:0007669"/>
    <property type="project" value="UniProtKB-EC"/>
</dbReference>
<keyword evidence="9" id="KW-1185">Reference proteome</keyword>
<evidence type="ECO:0000256" key="1">
    <source>
        <dbReference type="ARBA" id="ARBA00008805"/>
    </source>
</evidence>
<dbReference type="GO" id="GO:0005829">
    <property type="term" value="C:cytosol"/>
    <property type="evidence" value="ECO:0007669"/>
    <property type="project" value="TreeGrafter"/>
</dbReference>
<gene>
    <name evidence="8" type="ORF">BABINDRAFT_159523</name>
</gene>
<keyword evidence="5" id="KW-0418">Kinase</keyword>
<dbReference type="SUPFAM" id="SSF53613">
    <property type="entry name" value="Ribokinase-like"/>
    <property type="match status" value="1"/>
</dbReference>
<evidence type="ECO:0000256" key="2">
    <source>
        <dbReference type="ARBA" id="ARBA00012104"/>
    </source>
</evidence>
<reference evidence="9" key="1">
    <citation type="submission" date="2016-05" db="EMBL/GenBank/DDBJ databases">
        <title>Comparative genomics of biotechnologically important yeasts.</title>
        <authorList>
            <consortium name="DOE Joint Genome Institute"/>
            <person name="Riley R."/>
            <person name="Haridas S."/>
            <person name="Wolfe K.H."/>
            <person name="Lopes M.R."/>
            <person name="Hittinger C.T."/>
            <person name="Goker M."/>
            <person name="Salamov A."/>
            <person name="Wisecaver J."/>
            <person name="Long T.M."/>
            <person name="Aerts A.L."/>
            <person name="Barry K."/>
            <person name="Choi C."/>
            <person name="Clum A."/>
            <person name="Coughlan A.Y."/>
            <person name="Deshpande S."/>
            <person name="Douglass A.P."/>
            <person name="Hanson S.J."/>
            <person name="Klenk H.-P."/>
            <person name="Labutti K."/>
            <person name="Lapidus A."/>
            <person name="Lindquist E."/>
            <person name="Lipzen A."/>
            <person name="Meier-Kolthoff J.P."/>
            <person name="Ohm R.A."/>
            <person name="Otillar R.P."/>
            <person name="Pangilinan J."/>
            <person name="Peng Y."/>
            <person name="Rokas A."/>
            <person name="Rosa C.A."/>
            <person name="Scheuner C."/>
            <person name="Sibirny A.A."/>
            <person name="Slot J.C."/>
            <person name="Stielow J.B."/>
            <person name="Sun H."/>
            <person name="Kurtzman C.P."/>
            <person name="Blackwell M."/>
            <person name="Grigoriev I.V."/>
            <person name="Jeffries T.W."/>
        </authorList>
    </citation>
    <scope>NUCLEOTIDE SEQUENCE [LARGE SCALE GENOMIC DNA]</scope>
    <source>
        <strain evidence="9">NRRL Y-12698</strain>
    </source>
</reference>
<evidence type="ECO:0000313" key="9">
    <source>
        <dbReference type="Proteomes" id="UP000094336"/>
    </source>
</evidence>
<dbReference type="PANTHER" id="PTHR10534">
    <property type="entry name" value="PYRIDOXAL KINASE"/>
    <property type="match status" value="1"/>
</dbReference>
<protein>
    <recommendedName>
        <fullName evidence="2">pyridoxal kinase</fullName>
        <ecNumber evidence="2">2.7.1.35</ecNumber>
    </recommendedName>
</protein>
<dbReference type="GO" id="GO:0009443">
    <property type="term" value="P:pyridoxal 5'-phosphate salvage"/>
    <property type="evidence" value="ECO:0007669"/>
    <property type="project" value="InterPro"/>
</dbReference>
<dbReference type="NCBIfam" id="TIGR00687">
    <property type="entry name" value="pyridox_kin"/>
    <property type="match status" value="1"/>
</dbReference>
<evidence type="ECO:0000256" key="6">
    <source>
        <dbReference type="ARBA" id="ARBA00022840"/>
    </source>
</evidence>
<dbReference type="Gene3D" id="3.40.1190.20">
    <property type="match status" value="1"/>
</dbReference>
<comment type="similarity">
    <text evidence="1">Belongs to the pyridoxine kinase family.</text>
</comment>
<evidence type="ECO:0000256" key="3">
    <source>
        <dbReference type="ARBA" id="ARBA00022679"/>
    </source>
</evidence>
<dbReference type="GO" id="GO:0005524">
    <property type="term" value="F:ATP binding"/>
    <property type="evidence" value="ECO:0007669"/>
    <property type="project" value="UniProtKB-KW"/>
</dbReference>
<evidence type="ECO:0000256" key="5">
    <source>
        <dbReference type="ARBA" id="ARBA00022777"/>
    </source>
</evidence>
<keyword evidence="4" id="KW-0547">Nucleotide-binding</keyword>
<dbReference type="STRING" id="984486.A0A1E3QZL7"/>
<keyword evidence="6" id="KW-0067">ATP-binding</keyword>
<dbReference type="AlphaFoldDB" id="A0A1E3QZL7"/>
<dbReference type="PANTHER" id="PTHR10534:SF2">
    <property type="entry name" value="PYRIDOXAL KINASE"/>
    <property type="match status" value="1"/>
</dbReference>
<sequence>MLEDILPAKKVLSIQSHVVHGYVGNRAATFPMQCQGWDVDTLNTVNFSNHTGYGQVYGAKTTAGQLRDIYHGLKDIGFRYDALLTGYIPGDEAVQAVGEICVDIKRRDTECIWLLDPVMGDEGQLYVEQSVIPAYKAILRSGLVDIITPNQFEAELLVGFSITDTASLKRCLTYLHEEYNVRHVVISSLALEFPDEVQQRTTCDRADPTSSKSIFAVASSQGIVTLFKIPHIDSYFTGVGDLFSALLLDRVAKHKRAFAENVNEILSVMLDVLHVTNRLVIREVGEALRGTIGSAESMKHCELRIIECQQLYQAEEKYFLPCELK</sequence>
<dbReference type="Proteomes" id="UP000094336">
    <property type="component" value="Unassembled WGS sequence"/>
</dbReference>
<evidence type="ECO:0000313" key="8">
    <source>
        <dbReference type="EMBL" id="ODQ83061.1"/>
    </source>
</evidence>
<keyword evidence="3" id="KW-0808">Transferase</keyword>
<accession>A0A1E3QZL7</accession>
<dbReference type="EC" id="2.7.1.35" evidence="2"/>
<dbReference type="InterPro" id="IPR013749">
    <property type="entry name" value="PM/HMP-P_kinase-1"/>
</dbReference>